<proteinExistence type="predicted"/>
<feature type="domain" description="PH" evidence="2">
    <location>
        <begin position="4"/>
        <end position="110"/>
    </location>
</feature>
<dbReference type="GO" id="GO:0007528">
    <property type="term" value="P:neuromuscular junction development"/>
    <property type="evidence" value="ECO:0007669"/>
    <property type="project" value="TreeGrafter"/>
</dbReference>
<organism evidence="4 5">
    <name type="scientific">Oryzias melastigma</name>
    <name type="common">Marine medaka</name>
    <dbReference type="NCBI Taxonomy" id="30732"/>
    <lineage>
        <taxon>Eukaryota</taxon>
        <taxon>Metazoa</taxon>
        <taxon>Chordata</taxon>
        <taxon>Craniata</taxon>
        <taxon>Vertebrata</taxon>
        <taxon>Euteleostomi</taxon>
        <taxon>Actinopterygii</taxon>
        <taxon>Neopterygii</taxon>
        <taxon>Teleostei</taxon>
        <taxon>Neoteleostei</taxon>
        <taxon>Acanthomorphata</taxon>
        <taxon>Ovalentaria</taxon>
        <taxon>Atherinomorphae</taxon>
        <taxon>Beloniformes</taxon>
        <taxon>Adrianichthyidae</taxon>
        <taxon>Oryziinae</taxon>
        <taxon>Oryzias</taxon>
    </lineage>
</organism>
<name>A0A3B3CPE6_ORYME</name>
<dbReference type="InterPro" id="IPR037746">
    <property type="entry name" value="Dok-7"/>
</dbReference>
<dbReference type="GeneTree" id="ENSGT00390000015386"/>
<dbReference type="PANTHER" id="PTHR21636:SF2">
    <property type="entry name" value="PROTEIN DOK-7"/>
    <property type="match status" value="1"/>
</dbReference>
<feature type="domain" description="IRS-type PTB" evidence="3">
    <location>
        <begin position="106"/>
        <end position="211"/>
    </location>
</feature>
<dbReference type="RefSeq" id="XP_024117929.1">
    <property type="nucleotide sequence ID" value="XM_024262161.2"/>
</dbReference>
<dbReference type="Proteomes" id="UP000261560">
    <property type="component" value="Unplaced"/>
</dbReference>
<keyword evidence="5" id="KW-1185">Reference proteome</keyword>
<feature type="compositionally biased region" description="Pro residues" evidence="1">
    <location>
        <begin position="558"/>
        <end position="570"/>
    </location>
</feature>
<dbReference type="STRING" id="30732.ENSOMEP00000019727"/>
<protein>
    <submittedName>
        <fullName evidence="4">Protein Dok-7-like</fullName>
    </submittedName>
</protein>
<feature type="region of interest" description="Disordered" evidence="1">
    <location>
        <begin position="620"/>
        <end position="666"/>
    </location>
</feature>
<evidence type="ECO:0000313" key="5">
    <source>
        <dbReference type="Proteomes" id="UP000261560"/>
    </source>
</evidence>
<dbReference type="PaxDb" id="30732-ENSOMEP00000019727"/>
<feature type="region of interest" description="Disordered" evidence="1">
    <location>
        <begin position="384"/>
        <end position="403"/>
    </location>
</feature>
<evidence type="ECO:0000313" key="4">
    <source>
        <dbReference type="Ensembl" id="ENSOMEP00000019727.1"/>
    </source>
</evidence>
<dbReference type="GO" id="GO:0019901">
    <property type="term" value="F:protein kinase binding"/>
    <property type="evidence" value="ECO:0007669"/>
    <property type="project" value="InterPro"/>
</dbReference>
<dbReference type="InterPro" id="IPR011993">
    <property type="entry name" value="PH-like_dom_sf"/>
</dbReference>
<evidence type="ECO:0000256" key="1">
    <source>
        <dbReference type="SAM" id="MobiDB-lite"/>
    </source>
</evidence>
<feature type="compositionally biased region" description="Polar residues" evidence="1">
    <location>
        <begin position="657"/>
        <end position="666"/>
    </location>
</feature>
<reference evidence="4" key="1">
    <citation type="submission" date="2025-08" db="UniProtKB">
        <authorList>
            <consortium name="Ensembl"/>
        </authorList>
    </citation>
    <scope>IDENTIFICATION</scope>
</reference>
<dbReference type="OMA" id="FWVEPSA"/>
<dbReference type="Gene3D" id="2.30.29.30">
    <property type="entry name" value="Pleckstrin-homology domain (PH domain)/Phosphotyrosine-binding domain (PTB)"/>
    <property type="match status" value="2"/>
</dbReference>
<evidence type="ECO:0000259" key="3">
    <source>
        <dbReference type="PROSITE" id="PS51064"/>
    </source>
</evidence>
<sequence>MTDTVVAEGQVKFRDGKKWKTRWVVLQKPSPVADCLILLVYKKKKRRRNSRRKEKLSVTLEGICGVEPGPGFDGVSYTLSILCLAHTQVLGFSSWDALLAWDTNIRYSLGEVHRFCVSVGAGTKLESGPASLHLCNNLLVLSRGPPHTVIGHWKLSALRRYGAVPHGFVFEGGTRCGLWAGVFFLSCSEGEKISLLFDCIVRGVSPSRAQHGHQPQQPADPGSDPLLAEERLSLETSELEKRLSMLSQCSLTSSTASAYSCSSSVAGDDHSLSSSSSCQSDASYGRRLACWVEPSVRPHLSGEMAASSSTLKALTRSDDRLYDGMTGGRLAYAQLHPRCLHDSGRQSSLDSGIGIATGSQSSYCGSYSSRTGSLEIQGAGKELCSPLPEQSSTSSCSGASRRHSAEYQTPGLLRLWYNTPRRLLQPQAEPPALPALGRAENQGMGGVQVQTAISRLKAQRQASMQRSHSWGSESAPSVEREGTPTPLQVFGVNQGCQGWSDYITAEQLRSVRSRHSTQVTSSPPADLAPCRTAATLEPPLCVEGSFGEWRGQRMRMLSPPPSSPPPPPPVTSLLHRPTSASASLQSPVKAPPCAWLHAGPRWGGAGKCANVSRSLLSAEELLNMQPERQEPSSAPLSRPHGAARGGDLQKPNPPHQVPSTGHGSGS</sequence>
<dbReference type="AlphaFoldDB" id="A0A3B3CPE6"/>
<feature type="compositionally biased region" description="Polar residues" evidence="1">
    <location>
        <begin position="460"/>
        <end position="475"/>
    </location>
</feature>
<accession>A0A3B3CPE6</accession>
<dbReference type="GeneID" id="112139378"/>
<reference evidence="4" key="2">
    <citation type="submission" date="2025-09" db="UniProtKB">
        <authorList>
            <consortium name="Ensembl"/>
        </authorList>
    </citation>
    <scope>IDENTIFICATION</scope>
</reference>
<evidence type="ECO:0000259" key="2">
    <source>
        <dbReference type="PROSITE" id="PS50003"/>
    </source>
</evidence>
<dbReference type="PROSITE" id="PS50003">
    <property type="entry name" value="PH_DOMAIN"/>
    <property type="match status" value="1"/>
</dbReference>
<dbReference type="Pfam" id="PF02174">
    <property type="entry name" value="IRS"/>
    <property type="match status" value="1"/>
</dbReference>
<dbReference type="PANTHER" id="PTHR21636">
    <property type="entry name" value="PROTEIN DOK-7"/>
    <property type="match status" value="1"/>
</dbReference>
<feature type="region of interest" description="Disordered" evidence="1">
    <location>
        <begin position="460"/>
        <end position="482"/>
    </location>
</feature>
<dbReference type="InterPro" id="IPR001849">
    <property type="entry name" value="PH_domain"/>
</dbReference>
<dbReference type="SMART" id="SM01244">
    <property type="entry name" value="IRS"/>
    <property type="match status" value="1"/>
</dbReference>
<feature type="region of interest" description="Disordered" evidence="1">
    <location>
        <begin position="553"/>
        <end position="588"/>
    </location>
</feature>
<dbReference type="InterPro" id="IPR002404">
    <property type="entry name" value="IRS_PTB"/>
</dbReference>
<dbReference type="SUPFAM" id="SSF50729">
    <property type="entry name" value="PH domain-like"/>
    <property type="match status" value="2"/>
</dbReference>
<dbReference type="Ensembl" id="ENSOMET00000029039.1">
    <property type="protein sequence ID" value="ENSOMEP00000019727.1"/>
    <property type="gene ID" value="ENSOMEG00000021571.1"/>
</dbReference>
<dbReference type="PROSITE" id="PS51064">
    <property type="entry name" value="IRS_PTB"/>
    <property type="match status" value="1"/>
</dbReference>